<name>A0A8S3Q645_MYTED</name>
<dbReference type="Gene3D" id="3.40.33.10">
    <property type="entry name" value="CAP"/>
    <property type="match status" value="1"/>
</dbReference>
<gene>
    <name evidence="4" type="ORF">MEDL_6183</name>
</gene>
<feature type="compositionally biased region" description="Polar residues" evidence="2">
    <location>
        <begin position="152"/>
        <end position="165"/>
    </location>
</feature>
<dbReference type="CDD" id="cd05380">
    <property type="entry name" value="CAP_euk"/>
    <property type="match status" value="1"/>
</dbReference>
<feature type="compositionally biased region" description="Polar residues" evidence="2">
    <location>
        <begin position="191"/>
        <end position="205"/>
    </location>
</feature>
<reference evidence="4" key="1">
    <citation type="submission" date="2021-03" db="EMBL/GenBank/DDBJ databases">
        <authorList>
            <person name="Bekaert M."/>
        </authorList>
    </citation>
    <scope>NUCLEOTIDE SEQUENCE</scope>
</reference>
<feature type="region of interest" description="Disordered" evidence="2">
    <location>
        <begin position="152"/>
        <end position="205"/>
    </location>
</feature>
<feature type="compositionally biased region" description="Polar residues" evidence="2">
    <location>
        <begin position="172"/>
        <end position="182"/>
    </location>
</feature>
<accession>A0A8S3Q645</accession>
<protein>
    <recommendedName>
        <fullName evidence="3">ShKT domain-containing protein</fullName>
    </recommendedName>
</protein>
<dbReference type="PRINTS" id="PR00838">
    <property type="entry name" value="V5ALLERGEN"/>
</dbReference>
<dbReference type="PROSITE" id="PS51670">
    <property type="entry name" value="SHKT"/>
    <property type="match status" value="1"/>
</dbReference>
<dbReference type="InterPro" id="IPR002413">
    <property type="entry name" value="V5_allergen-like"/>
</dbReference>
<dbReference type="AlphaFoldDB" id="A0A8S3Q645"/>
<sequence>MTGTVWDNALSREALVWARGCRFEHRPATGSLLERPGENLAFMTNQYPIEEQIETVMKDMYDEINDYYYNDQNNCGSSCHYTQIVWANTTKIGCGLTFASPPCYPFLRNGRPCSKCKTGQFCRSGLCSDRNGVSGGVTPNVPAASVTSPEIISNQNTNGIDSSDVTVGRDNVNPTTPNTVIDNNRAETDGQDNSEINSDTTLGPTGTTECEDNDAVCPFWANAGQCDGWRLEFCKLSCNRC</sequence>
<evidence type="ECO:0000256" key="2">
    <source>
        <dbReference type="SAM" id="MobiDB-lite"/>
    </source>
</evidence>
<dbReference type="EMBL" id="CAJPWZ010000344">
    <property type="protein sequence ID" value="CAG2190922.1"/>
    <property type="molecule type" value="Genomic_DNA"/>
</dbReference>
<dbReference type="PANTHER" id="PTHR10334">
    <property type="entry name" value="CYSTEINE-RICH SECRETORY PROTEIN-RELATED"/>
    <property type="match status" value="1"/>
</dbReference>
<evidence type="ECO:0000259" key="3">
    <source>
        <dbReference type="PROSITE" id="PS51670"/>
    </source>
</evidence>
<dbReference type="SUPFAM" id="SSF55797">
    <property type="entry name" value="PR-1-like"/>
    <property type="match status" value="1"/>
</dbReference>
<feature type="domain" description="ShKT" evidence="3">
    <location>
        <begin position="210"/>
        <end position="241"/>
    </location>
</feature>
<dbReference type="Proteomes" id="UP000683360">
    <property type="component" value="Unassembled WGS sequence"/>
</dbReference>
<keyword evidence="5" id="KW-1185">Reference proteome</keyword>
<evidence type="ECO:0000313" key="5">
    <source>
        <dbReference type="Proteomes" id="UP000683360"/>
    </source>
</evidence>
<organism evidence="4 5">
    <name type="scientific">Mytilus edulis</name>
    <name type="common">Blue mussel</name>
    <dbReference type="NCBI Taxonomy" id="6550"/>
    <lineage>
        <taxon>Eukaryota</taxon>
        <taxon>Metazoa</taxon>
        <taxon>Spiralia</taxon>
        <taxon>Lophotrochozoa</taxon>
        <taxon>Mollusca</taxon>
        <taxon>Bivalvia</taxon>
        <taxon>Autobranchia</taxon>
        <taxon>Pteriomorphia</taxon>
        <taxon>Mytilida</taxon>
        <taxon>Mytiloidea</taxon>
        <taxon>Mytilidae</taxon>
        <taxon>Mytilinae</taxon>
        <taxon>Mytilus</taxon>
    </lineage>
</organism>
<dbReference type="InterPro" id="IPR014044">
    <property type="entry name" value="CAP_dom"/>
</dbReference>
<evidence type="ECO:0000256" key="1">
    <source>
        <dbReference type="PROSITE-ProRule" id="PRU01005"/>
    </source>
</evidence>
<dbReference type="InterPro" id="IPR001283">
    <property type="entry name" value="CRISP-related"/>
</dbReference>
<dbReference type="OrthoDB" id="10250153at2759"/>
<dbReference type="SMART" id="SM00198">
    <property type="entry name" value="SCP"/>
    <property type="match status" value="1"/>
</dbReference>
<evidence type="ECO:0000313" key="4">
    <source>
        <dbReference type="EMBL" id="CAG2190922.1"/>
    </source>
</evidence>
<comment type="caution">
    <text evidence="4">The sequence shown here is derived from an EMBL/GenBank/DDBJ whole genome shotgun (WGS) entry which is preliminary data.</text>
</comment>
<proteinExistence type="predicted"/>
<dbReference type="InterPro" id="IPR003582">
    <property type="entry name" value="ShKT_dom"/>
</dbReference>
<dbReference type="Pfam" id="PF00188">
    <property type="entry name" value="CAP"/>
    <property type="match status" value="1"/>
</dbReference>
<dbReference type="Pfam" id="PF01549">
    <property type="entry name" value="ShK"/>
    <property type="match status" value="1"/>
</dbReference>
<dbReference type="InterPro" id="IPR035940">
    <property type="entry name" value="CAP_sf"/>
</dbReference>
<comment type="caution">
    <text evidence="1">Lacks conserved residue(s) required for the propagation of feature annotation.</text>
</comment>